<accession>A0A9N9X5X6</accession>
<gene>
    <name evidence="3" type="ORF">DIABBA_LOCUS2537</name>
</gene>
<dbReference type="Pfam" id="PF08174">
    <property type="entry name" value="Anillin"/>
    <property type="match status" value="1"/>
</dbReference>
<evidence type="ECO:0000313" key="4">
    <source>
        <dbReference type="Proteomes" id="UP001153709"/>
    </source>
</evidence>
<dbReference type="GO" id="GO:0031106">
    <property type="term" value="P:septin ring organization"/>
    <property type="evidence" value="ECO:0007669"/>
    <property type="project" value="TreeGrafter"/>
</dbReference>
<name>A0A9N9X5X6_DIABA</name>
<feature type="compositionally biased region" description="Polar residues" evidence="1">
    <location>
        <begin position="42"/>
        <end position="59"/>
    </location>
</feature>
<dbReference type="InterPro" id="IPR011993">
    <property type="entry name" value="PH-like_dom_sf"/>
</dbReference>
<dbReference type="Gene3D" id="2.30.29.30">
    <property type="entry name" value="Pleckstrin-homology domain (PH domain)/Phosphotyrosine-binding domain (PTB)"/>
    <property type="match status" value="1"/>
</dbReference>
<feature type="region of interest" description="Disordered" evidence="1">
    <location>
        <begin position="1"/>
        <end position="20"/>
    </location>
</feature>
<dbReference type="PANTHER" id="PTHR21538:SF23">
    <property type="entry name" value="ANILLIN"/>
    <property type="match status" value="1"/>
</dbReference>
<keyword evidence="4" id="KW-1185">Reference proteome</keyword>
<dbReference type="EMBL" id="OU898285">
    <property type="protein sequence ID" value="CAG9828631.1"/>
    <property type="molecule type" value="Genomic_DNA"/>
</dbReference>
<dbReference type="SMART" id="SM00233">
    <property type="entry name" value="PH"/>
    <property type="match status" value="1"/>
</dbReference>
<evidence type="ECO:0000313" key="3">
    <source>
        <dbReference type="EMBL" id="CAG9828631.1"/>
    </source>
</evidence>
<dbReference type="OrthoDB" id="5915976at2759"/>
<dbReference type="InterPro" id="IPR012966">
    <property type="entry name" value="AHD"/>
</dbReference>
<dbReference type="InterPro" id="IPR051364">
    <property type="entry name" value="Cytokinesis/Rho-signaling"/>
</dbReference>
<feature type="compositionally biased region" description="Polar residues" evidence="1">
    <location>
        <begin position="1"/>
        <end position="10"/>
    </location>
</feature>
<dbReference type="Proteomes" id="UP001153709">
    <property type="component" value="Chromosome 10"/>
</dbReference>
<evidence type="ECO:0000259" key="2">
    <source>
        <dbReference type="PROSITE" id="PS50003"/>
    </source>
</evidence>
<dbReference type="SUPFAM" id="SSF50729">
    <property type="entry name" value="PH domain-like"/>
    <property type="match status" value="1"/>
</dbReference>
<dbReference type="PROSITE" id="PS50003">
    <property type="entry name" value="PH_DOMAIN"/>
    <property type="match status" value="1"/>
</dbReference>
<proteinExistence type="predicted"/>
<dbReference type="GO" id="GO:0005826">
    <property type="term" value="C:actomyosin contractile ring"/>
    <property type="evidence" value="ECO:0007669"/>
    <property type="project" value="TreeGrafter"/>
</dbReference>
<dbReference type="Pfam" id="PF00169">
    <property type="entry name" value="PH"/>
    <property type="match status" value="1"/>
</dbReference>
<reference evidence="3" key="1">
    <citation type="submission" date="2022-01" db="EMBL/GenBank/DDBJ databases">
        <authorList>
            <person name="King R."/>
        </authorList>
    </citation>
    <scope>NUCLEOTIDE SEQUENCE</scope>
</reference>
<dbReference type="AlphaFoldDB" id="A0A9N9X5X6"/>
<sequence>MFPDSQTEMQHTSDHDKNEINQIKLNLNISDISGEKTHTSESFEPVSSSTDGLNQSGSSPRKMLSKIRLSINNGEDIEDFLVFYITPKEEQSTAIKDVLNIIDKLELTGVQSKHLWENVFESLQNSDTYVSDKEKIATIHELIKEKYRLALEVDDDQNQYCHASGNQCTNLHCYGRNRTSTTSILNKPDSTLKLESALHPQNVLEDCLLKVGPSLTEYSPITPRYEKLFSTTPFTNTRNATGSDDKTAENSISIYRNKNRNCENADDRRLEENINILTNHKTHNLLKKYATQNELINQSSRAVNVCRSYPDFFDPQVIVESEKILLLANIRKEAIHNALQRLDIDTEDSITSGTLKIENISLYTKSMSSRASQQLNSYYVCVAHYGTTVYATKTVQQYFNTIIKFEDIFTFENINSDFEVTVSIYGLQQKMPQHSIWPPKIKGLKLPLPNIVKESFFVLWGTRTIRPCQRHYSIYDLQKTPLDSPIVSTFKANVTIDFVIRVRETGYLTLGIVIQDYIRWDEKWCILEGYKLKYWDSQQDAISRSPEGEINLKSCVSYQLDDDLDEDICPNPTTVCITIKDERNKRKYFFLSTDDLADFEKWTQQINTVFFHLKKWTQGGNRRR</sequence>
<organism evidence="3 4">
    <name type="scientific">Diabrotica balteata</name>
    <name type="common">Banded cucumber beetle</name>
    <dbReference type="NCBI Taxonomy" id="107213"/>
    <lineage>
        <taxon>Eukaryota</taxon>
        <taxon>Metazoa</taxon>
        <taxon>Ecdysozoa</taxon>
        <taxon>Arthropoda</taxon>
        <taxon>Hexapoda</taxon>
        <taxon>Insecta</taxon>
        <taxon>Pterygota</taxon>
        <taxon>Neoptera</taxon>
        <taxon>Endopterygota</taxon>
        <taxon>Coleoptera</taxon>
        <taxon>Polyphaga</taxon>
        <taxon>Cucujiformia</taxon>
        <taxon>Chrysomeloidea</taxon>
        <taxon>Chrysomelidae</taxon>
        <taxon>Galerucinae</taxon>
        <taxon>Diabroticina</taxon>
        <taxon>Diabroticites</taxon>
        <taxon>Diabrotica</taxon>
    </lineage>
</organism>
<protein>
    <recommendedName>
        <fullName evidence="2">PH domain-containing protein</fullName>
    </recommendedName>
</protein>
<dbReference type="InterPro" id="IPR001849">
    <property type="entry name" value="PH_domain"/>
</dbReference>
<feature type="domain" description="PH" evidence="2">
    <location>
        <begin position="501"/>
        <end position="611"/>
    </location>
</feature>
<dbReference type="GO" id="GO:0000281">
    <property type="term" value="P:mitotic cytokinesis"/>
    <property type="evidence" value="ECO:0007669"/>
    <property type="project" value="TreeGrafter"/>
</dbReference>
<feature type="region of interest" description="Disordered" evidence="1">
    <location>
        <begin position="36"/>
        <end position="60"/>
    </location>
</feature>
<dbReference type="PANTHER" id="PTHR21538">
    <property type="entry name" value="ANILLIN/RHOTEKIN RTKN"/>
    <property type="match status" value="1"/>
</dbReference>
<dbReference type="GO" id="GO:0000915">
    <property type="term" value="P:actomyosin contractile ring assembly"/>
    <property type="evidence" value="ECO:0007669"/>
    <property type="project" value="TreeGrafter"/>
</dbReference>
<evidence type="ECO:0000256" key="1">
    <source>
        <dbReference type="SAM" id="MobiDB-lite"/>
    </source>
</evidence>